<dbReference type="GO" id="GO:0003676">
    <property type="term" value="F:nucleic acid binding"/>
    <property type="evidence" value="ECO:0007669"/>
    <property type="project" value="InterPro"/>
</dbReference>
<dbReference type="InterPro" id="IPR050951">
    <property type="entry name" value="Retrovirus_Pol_polyprotein"/>
</dbReference>
<evidence type="ECO:0000313" key="1">
    <source>
        <dbReference type="EnsemblMetazoa" id="AARA011205-PA"/>
    </source>
</evidence>
<dbReference type="GO" id="GO:0071897">
    <property type="term" value="P:DNA biosynthetic process"/>
    <property type="evidence" value="ECO:0007669"/>
    <property type="project" value="UniProtKB-ARBA"/>
</dbReference>
<proteinExistence type="predicted"/>
<evidence type="ECO:0000313" key="2">
    <source>
        <dbReference type="Proteomes" id="UP000075840"/>
    </source>
</evidence>
<dbReference type="EnsemblMetazoa" id="AARA011205-RA">
    <property type="protein sequence ID" value="AARA011205-PA"/>
    <property type="gene ID" value="AARA011205"/>
</dbReference>
<dbReference type="SUPFAM" id="SSF56672">
    <property type="entry name" value="DNA/RNA polymerases"/>
    <property type="match status" value="1"/>
</dbReference>
<sequence>DNLQPILGLQTCIAFGLLKRLNSIESSQSFPSDRKTFIDSNADLFEGLGNLPGECTIALKENSTPSLHYKKRIPISLHSRLKDELKNMESLGIISSVEYPTDWVNNMQIVEKPNGALRICLDPKPLNECIKREHFLIPKSEDLLSRMTGKKIFTVLDLKNGFWQLKLDRKSSDLTTFMTPYGMIIKYTPGKELLIADCLSRAALPDNKDFSNELSGIIHAISNKACLSTDNYNYYLNEKSIRCVLEVLDRVFCEYGYPTQISPRNPQSNGLAEKGVAIAKNIMKRCYEADDIKYFQYRLLEYNTTTVATMGLSPAQLFFGRQLKSRLPTNSALLHRNCIDEKLIETKIFSKRQHQKKFYDRASKPLPVLNIGDRVNFKKTGKEWNNGKIVR</sequence>
<dbReference type="CDD" id="cd01647">
    <property type="entry name" value="RT_LTR"/>
    <property type="match status" value="1"/>
</dbReference>
<dbReference type="EMBL" id="APCN01000783">
    <property type="status" value="NOT_ANNOTATED_CDS"/>
    <property type="molecule type" value="Genomic_DNA"/>
</dbReference>
<dbReference type="PANTHER" id="PTHR37984">
    <property type="entry name" value="PROTEIN CBG26694"/>
    <property type="match status" value="1"/>
</dbReference>
<dbReference type="Gene3D" id="3.30.70.270">
    <property type="match status" value="1"/>
</dbReference>
<dbReference type="Gene3D" id="3.30.420.10">
    <property type="entry name" value="Ribonuclease H-like superfamily/Ribonuclease H"/>
    <property type="match status" value="1"/>
</dbReference>
<dbReference type="PANTHER" id="PTHR37984:SF8">
    <property type="entry name" value="CCHC-TYPE DOMAIN-CONTAINING PROTEIN"/>
    <property type="match status" value="1"/>
</dbReference>
<dbReference type="Proteomes" id="UP000075840">
    <property type="component" value="Unassembled WGS sequence"/>
</dbReference>
<dbReference type="SUPFAM" id="SSF53098">
    <property type="entry name" value="Ribonuclease H-like"/>
    <property type="match status" value="1"/>
</dbReference>
<dbReference type="AlphaFoldDB" id="A0A182IC88"/>
<organism evidence="1 2">
    <name type="scientific">Anopheles arabiensis</name>
    <name type="common">Mosquito</name>
    <dbReference type="NCBI Taxonomy" id="7173"/>
    <lineage>
        <taxon>Eukaryota</taxon>
        <taxon>Metazoa</taxon>
        <taxon>Ecdysozoa</taxon>
        <taxon>Arthropoda</taxon>
        <taxon>Hexapoda</taxon>
        <taxon>Insecta</taxon>
        <taxon>Pterygota</taxon>
        <taxon>Neoptera</taxon>
        <taxon>Endopterygota</taxon>
        <taxon>Diptera</taxon>
        <taxon>Nematocera</taxon>
        <taxon>Culicoidea</taxon>
        <taxon>Culicidae</taxon>
        <taxon>Anophelinae</taxon>
        <taxon>Anopheles</taxon>
    </lineage>
</organism>
<dbReference type="InterPro" id="IPR043502">
    <property type="entry name" value="DNA/RNA_pol_sf"/>
</dbReference>
<dbReference type="Gene3D" id="3.10.10.10">
    <property type="entry name" value="HIV Type 1 Reverse Transcriptase, subunit A, domain 1"/>
    <property type="match status" value="1"/>
</dbReference>
<dbReference type="GO" id="GO:0042575">
    <property type="term" value="C:DNA polymerase complex"/>
    <property type="evidence" value="ECO:0007669"/>
    <property type="project" value="UniProtKB-ARBA"/>
</dbReference>
<dbReference type="InterPro" id="IPR036397">
    <property type="entry name" value="RNaseH_sf"/>
</dbReference>
<name>A0A182IC88_ANOAR</name>
<protein>
    <submittedName>
        <fullName evidence="1">Uncharacterized protein</fullName>
    </submittedName>
</protein>
<dbReference type="InterPro" id="IPR043128">
    <property type="entry name" value="Rev_trsase/Diguanyl_cyclase"/>
</dbReference>
<keyword evidence="2" id="KW-1185">Reference proteome</keyword>
<reference evidence="1" key="1">
    <citation type="submission" date="2022-08" db="UniProtKB">
        <authorList>
            <consortium name="EnsemblMetazoa"/>
        </authorList>
    </citation>
    <scope>IDENTIFICATION</scope>
    <source>
        <strain evidence="1">Dongola</strain>
    </source>
</reference>
<accession>A0A182IC88</accession>
<dbReference type="InterPro" id="IPR012337">
    <property type="entry name" value="RNaseH-like_sf"/>
</dbReference>
<dbReference type="VEuPathDB" id="VectorBase:AARA21_007900"/>
<dbReference type="VEuPathDB" id="VectorBase:AARA011205"/>